<dbReference type="InterPro" id="IPR005000">
    <property type="entry name" value="Aldolase/citrate-lyase_domain"/>
</dbReference>
<feature type="domain" description="HpcH/HpaI aldolase/citrate lyase" evidence="4">
    <location>
        <begin position="18"/>
        <end position="245"/>
    </location>
</feature>
<dbReference type="InterPro" id="IPR050251">
    <property type="entry name" value="HpcH-HpaI_aldolase"/>
</dbReference>
<dbReference type="GO" id="GO:0016832">
    <property type="term" value="F:aldehyde-lyase activity"/>
    <property type="evidence" value="ECO:0007669"/>
    <property type="project" value="TreeGrafter"/>
</dbReference>
<keyword evidence="2" id="KW-0479">Metal-binding</keyword>
<dbReference type="Pfam" id="PF03328">
    <property type="entry name" value="HpcH_HpaI"/>
    <property type="match status" value="1"/>
</dbReference>
<evidence type="ECO:0000256" key="3">
    <source>
        <dbReference type="ARBA" id="ARBA00023239"/>
    </source>
</evidence>
<dbReference type="GO" id="GO:0005737">
    <property type="term" value="C:cytoplasm"/>
    <property type="evidence" value="ECO:0007669"/>
    <property type="project" value="UniProtKB-ARBA"/>
</dbReference>
<dbReference type="SUPFAM" id="SSF51621">
    <property type="entry name" value="Phosphoenolpyruvate/pyruvate domain"/>
    <property type="match status" value="1"/>
</dbReference>
<dbReference type="PANTHER" id="PTHR30502">
    <property type="entry name" value="2-KETO-3-DEOXY-L-RHAMNONATE ALDOLASE"/>
    <property type="match status" value="1"/>
</dbReference>
<evidence type="ECO:0000256" key="1">
    <source>
        <dbReference type="ARBA" id="ARBA00005568"/>
    </source>
</evidence>
<name>A0A1I7IHC5_9GAMM</name>
<organism evidence="5 6">
    <name type="scientific">Halomonas korlensis</name>
    <dbReference type="NCBI Taxonomy" id="463301"/>
    <lineage>
        <taxon>Bacteria</taxon>
        <taxon>Pseudomonadati</taxon>
        <taxon>Pseudomonadota</taxon>
        <taxon>Gammaproteobacteria</taxon>
        <taxon>Oceanospirillales</taxon>
        <taxon>Halomonadaceae</taxon>
        <taxon>Halomonas</taxon>
    </lineage>
</organism>
<dbReference type="RefSeq" id="WP_089795690.1">
    <property type="nucleotide sequence ID" value="NZ_FPBP01000007.1"/>
</dbReference>
<protein>
    <submittedName>
        <fullName evidence="5">4-hydroxy-2-oxoheptanedioate aldolase</fullName>
    </submittedName>
</protein>
<dbReference type="InterPro" id="IPR040442">
    <property type="entry name" value="Pyrv_kinase-like_dom_sf"/>
</dbReference>
<dbReference type="InterPro" id="IPR012689">
    <property type="entry name" value="HpaI"/>
</dbReference>
<dbReference type="NCBIfam" id="TIGR02311">
    <property type="entry name" value="HpaI"/>
    <property type="match status" value="1"/>
</dbReference>
<dbReference type="EMBL" id="FPBP01000007">
    <property type="protein sequence ID" value="SFU72321.1"/>
    <property type="molecule type" value="Genomic_DNA"/>
</dbReference>
<evidence type="ECO:0000313" key="5">
    <source>
        <dbReference type="EMBL" id="SFU72321.1"/>
    </source>
</evidence>
<dbReference type="AlphaFoldDB" id="A0A1I7IHC5"/>
<proteinExistence type="inferred from homology"/>
<dbReference type="PANTHER" id="PTHR30502:SF0">
    <property type="entry name" value="PHOSPHOENOLPYRUVATE CARBOXYLASE FAMILY PROTEIN"/>
    <property type="match status" value="1"/>
</dbReference>
<accession>A0A1I7IHC5</accession>
<gene>
    <name evidence="5" type="ORF">SAMN04487955_10729</name>
</gene>
<dbReference type="FunFam" id="3.20.20.60:FF:000004">
    <property type="entry name" value="5-keto-4-deoxy-D-glucarate aldolase"/>
    <property type="match status" value="1"/>
</dbReference>
<evidence type="ECO:0000256" key="2">
    <source>
        <dbReference type="ARBA" id="ARBA00022723"/>
    </source>
</evidence>
<evidence type="ECO:0000313" key="6">
    <source>
        <dbReference type="Proteomes" id="UP000198693"/>
    </source>
</evidence>
<dbReference type="STRING" id="463301.SAMN04487955_10729"/>
<evidence type="ECO:0000259" key="4">
    <source>
        <dbReference type="Pfam" id="PF03328"/>
    </source>
</evidence>
<comment type="similarity">
    <text evidence="1">Belongs to the HpcH/HpaI aldolase family.</text>
</comment>
<dbReference type="Gene3D" id="3.20.20.60">
    <property type="entry name" value="Phosphoenolpyruvate-binding domains"/>
    <property type="match status" value="1"/>
</dbReference>
<keyword evidence="3" id="KW-0456">Lyase</keyword>
<keyword evidence="6" id="KW-1185">Reference proteome</keyword>
<dbReference type="GO" id="GO:0046872">
    <property type="term" value="F:metal ion binding"/>
    <property type="evidence" value="ECO:0007669"/>
    <property type="project" value="UniProtKB-KW"/>
</dbReference>
<dbReference type="OrthoDB" id="86160at2"/>
<sequence>MQLLINTFKQRLRADERQIGLWLGLASPYSAEMAATAGYDWLLLDGEHSPNDLKSLLGQLQAIAPYASHPIVRPPVGDPVLIKQYLDIGVQTLLVPMVETAEQAAGLVAAMRYPPHGIRGVGHVLARAARWGQVDDYLASADEQMCLLVQVETMAGLENLDAIAATPGVDGVFIGPADLSAALGHLGNPGHPEVRQAIGDAISRVRSAGKPTGIVTVDEDEAHGYLVAGCAFVGVGIDTLLLMNAMRGLAGRFRGER</sequence>
<dbReference type="GO" id="GO:0010124">
    <property type="term" value="P:phenylacetate catabolic process"/>
    <property type="evidence" value="ECO:0007669"/>
    <property type="project" value="InterPro"/>
</dbReference>
<dbReference type="Proteomes" id="UP000198693">
    <property type="component" value="Unassembled WGS sequence"/>
</dbReference>
<reference evidence="6" key="1">
    <citation type="submission" date="2016-10" db="EMBL/GenBank/DDBJ databases">
        <authorList>
            <person name="Varghese N."/>
            <person name="Submissions S."/>
        </authorList>
    </citation>
    <scope>NUCLEOTIDE SEQUENCE [LARGE SCALE GENOMIC DNA]</scope>
    <source>
        <strain evidence="6">CGMCC 1.6981</strain>
    </source>
</reference>
<dbReference type="InterPro" id="IPR015813">
    <property type="entry name" value="Pyrv/PenolPyrv_kinase-like_dom"/>
</dbReference>